<dbReference type="Gene3D" id="3.90.1720.10">
    <property type="entry name" value="endopeptidase domain like (from Nostoc punctiforme)"/>
    <property type="match status" value="1"/>
</dbReference>
<dbReference type="RefSeq" id="WP_024051375.1">
    <property type="nucleotide sequence ID" value="NZ_CP034113.1"/>
</dbReference>
<dbReference type="SUPFAM" id="SSF54001">
    <property type="entry name" value="Cysteine proteinases"/>
    <property type="match status" value="1"/>
</dbReference>
<keyword evidence="2" id="KW-0614">Plasmid</keyword>
<keyword evidence="1" id="KW-0732">Signal</keyword>
<sequence>MKTYQKFLFKICLITSVIIIMLPMQSHAQEYKNQPHDFRQQYDNLRKNNLIDKSTTYKQWKKFQEENYRAKYQMEQEAQQEMKEEQYQTFSKKKKFKPRRGDILITNNASYAKLGIPGHAAIYTGKGHIVEIRGYGHHPARNSYKKFIHNKRAKRHDKLWVKVYRTSKKKRNKAANWALKQAGQKRKSITYSLNSNINDTYHTYCSKLVWQSYYFGAGKKSVNSTGVYHYFNPYNLPKNIKGAKKVKTFF</sequence>
<proteinExistence type="predicted"/>
<evidence type="ECO:0000313" key="2">
    <source>
        <dbReference type="EMBL" id="QRX38826.1"/>
    </source>
</evidence>
<dbReference type="Pfam" id="PF05708">
    <property type="entry name" value="Peptidase_C92"/>
    <property type="match status" value="1"/>
</dbReference>
<feature type="chain" id="PRO_5032391934" evidence="1">
    <location>
        <begin position="29"/>
        <end position="250"/>
    </location>
</feature>
<name>A0A894T868_STAEP</name>
<dbReference type="AlphaFoldDB" id="A0A894T868"/>
<reference evidence="2" key="1">
    <citation type="journal article" date="2021" name="MSphere">
        <title>Staphylococcus epidermidis Phages Transduce Antimicrobial Resistance Plasmids and Mobilize Chromosomal Islands.</title>
        <authorList>
            <person name="Fiaarov L."/>
            <person name="Botka T."/>
            <person name="Du X."/>
            <person name="MaalaHov I."/>
            <person name="B P."/>
            <person name="Pantucek R."/>
            <person name="Benea M."/>
            <person name="Roudnick P."/>
            <person name="Winstel V."/>
            <person name="Larsen J."/>
            <person name="Rosenstein R."/>
            <person name="Peschel A."/>
            <person name="DoakaY J."/>
        </authorList>
    </citation>
    <scope>NUCLEOTIDE SEQUENCE</scope>
    <source>
        <strain evidence="2">SE459</strain>
    </source>
</reference>
<dbReference type="InterPro" id="IPR038765">
    <property type="entry name" value="Papain-like_cys_pep_sf"/>
</dbReference>
<dbReference type="EMBL" id="MW364982">
    <property type="protein sequence ID" value="QRX38826.1"/>
    <property type="molecule type" value="Genomic_DNA"/>
</dbReference>
<organism evidence="2">
    <name type="scientific">Staphylococcus epidermidis</name>
    <dbReference type="NCBI Taxonomy" id="1282"/>
    <lineage>
        <taxon>Bacteria</taxon>
        <taxon>Bacillati</taxon>
        <taxon>Bacillota</taxon>
        <taxon>Bacilli</taxon>
        <taxon>Bacillales</taxon>
        <taxon>Staphylococcaceae</taxon>
        <taxon>Staphylococcus</taxon>
    </lineage>
</organism>
<evidence type="ECO:0000256" key="1">
    <source>
        <dbReference type="SAM" id="SignalP"/>
    </source>
</evidence>
<protein>
    <submittedName>
        <fullName evidence="2">Membrane protein</fullName>
    </submittedName>
</protein>
<geneLocation type="plasmid" evidence="2">
    <name>pSE459_1</name>
</geneLocation>
<dbReference type="InterPro" id="IPR024453">
    <property type="entry name" value="Peptidase_C92"/>
</dbReference>
<feature type="signal peptide" evidence="1">
    <location>
        <begin position="1"/>
        <end position="28"/>
    </location>
</feature>
<accession>A0A894T868</accession>